<evidence type="ECO:0000313" key="3">
    <source>
        <dbReference type="Proteomes" id="UP001597112"/>
    </source>
</evidence>
<dbReference type="RefSeq" id="WP_377582721.1">
    <property type="nucleotide sequence ID" value="NZ_JBHTKA010000008.1"/>
</dbReference>
<name>A0ABW3K7J2_9BACT</name>
<evidence type="ECO:0000313" key="2">
    <source>
        <dbReference type="EMBL" id="MFD1002018.1"/>
    </source>
</evidence>
<dbReference type="Proteomes" id="UP001597112">
    <property type="component" value="Unassembled WGS sequence"/>
</dbReference>
<keyword evidence="1" id="KW-0732">Signal</keyword>
<organism evidence="2 3">
    <name type="scientific">Ohtaekwangia kribbensis</name>
    <dbReference type="NCBI Taxonomy" id="688913"/>
    <lineage>
        <taxon>Bacteria</taxon>
        <taxon>Pseudomonadati</taxon>
        <taxon>Bacteroidota</taxon>
        <taxon>Cytophagia</taxon>
        <taxon>Cytophagales</taxon>
        <taxon>Fulvivirgaceae</taxon>
        <taxon>Ohtaekwangia</taxon>
    </lineage>
</organism>
<feature type="chain" id="PRO_5046282159" evidence="1">
    <location>
        <begin position="18"/>
        <end position="148"/>
    </location>
</feature>
<proteinExistence type="predicted"/>
<keyword evidence="3" id="KW-1185">Reference proteome</keyword>
<evidence type="ECO:0000256" key="1">
    <source>
        <dbReference type="SAM" id="SignalP"/>
    </source>
</evidence>
<feature type="signal peptide" evidence="1">
    <location>
        <begin position="1"/>
        <end position="17"/>
    </location>
</feature>
<comment type="caution">
    <text evidence="2">The sequence shown here is derived from an EMBL/GenBank/DDBJ whole genome shotgun (WGS) entry which is preliminary data.</text>
</comment>
<sequence length="148" mass="16794">MTKSKYILLLLCMLALAEVRCQSPNAVKQVEYTTLTRGYQKHIIISPDSLTITVEGREENKSTARALSKDEWRRLMDCLKKVKLSEIPELKSPTMKRTYDGARHSTLTLITNETTSVTHSFDNEDANEKLLPLMKAILKIEGLPDAEK</sequence>
<dbReference type="EMBL" id="JBHTKA010000008">
    <property type="protein sequence ID" value="MFD1002018.1"/>
    <property type="molecule type" value="Genomic_DNA"/>
</dbReference>
<reference evidence="3" key="1">
    <citation type="journal article" date="2019" name="Int. J. Syst. Evol. Microbiol.">
        <title>The Global Catalogue of Microorganisms (GCM) 10K type strain sequencing project: providing services to taxonomists for standard genome sequencing and annotation.</title>
        <authorList>
            <consortium name="The Broad Institute Genomics Platform"/>
            <consortium name="The Broad Institute Genome Sequencing Center for Infectious Disease"/>
            <person name="Wu L."/>
            <person name="Ma J."/>
        </authorList>
    </citation>
    <scope>NUCLEOTIDE SEQUENCE [LARGE SCALE GENOMIC DNA]</scope>
    <source>
        <strain evidence="3">CCUG 58938</strain>
    </source>
</reference>
<accession>A0ABW3K7J2</accession>
<protein>
    <submittedName>
        <fullName evidence="2">Uncharacterized protein</fullName>
    </submittedName>
</protein>
<gene>
    <name evidence="2" type="ORF">ACFQ21_22020</name>
</gene>